<name>A0A067QJW1_ZOONE</name>
<evidence type="ECO:0000313" key="1">
    <source>
        <dbReference type="EMBL" id="KDR09316.1"/>
    </source>
</evidence>
<dbReference type="Proteomes" id="UP000027135">
    <property type="component" value="Unassembled WGS sequence"/>
</dbReference>
<evidence type="ECO:0000313" key="2">
    <source>
        <dbReference type="Proteomes" id="UP000027135"/>
    </source>
</evidence>
<dbReference type="EMBL" id="KK853253">
    <property type="protein sequence ID" value="KDR09316.1"/>
    <property type="molecule type" value="Genomic_DNA"/>
</dbReference>
<sequence>MFAEGFSERNGLTPTADCATVLEDGSIVSDPEPLARNTLREDLILGRLHAPDGPRVSRVRVGPGLLVLSAPVKSLRGGIAHSTVSRSKPLIPEK</sequence>
<protein>
    <submittedName>
        <fullName evidence="1">Uncharacterized protein</fullName>
    </submittedName>
</protein>
<reference evidence="1 2" key="1">
    <citation type="journal article" date="2014" name="Nat. Commun.">
        <title>Molecular traces of alternative social organization in a termite genome.</title>
        <authorList>
            <person name="Terrapon N."/>
            <person name="Li C."/>
            <person name="Robertson H.M."/>
            <person name="Ji L."/>
            <person name="Meng X."/>
            <person name="Booth W."/>
            <person name="Chen Z."/>
            <person name="Childers C.P."/>
            <person name="Glastad K.M."/>
            <person name="Gokhale K."/>
            <person name="Gowin J."/>
            <person name="Gronenberg W."/>
            <person name="Hermansen R.A."/>
            <person name="Hu H."/>
            <person name="Hunt B.G."/>
            <person name="Huylmans A.K."/>
            <person name="Khalil S.M."/>
            <person name="Mitchell R.D."/>
            <person name="Munoz-Torres M.C."/>
            <person name="Mustard J.A."/>
            <person name="Pan H."/>
            <person name="Reese J.T."/>
            <person name="Scharf M.E."/>
            <person name="Sun F."/>
            <person name="Vogel H."/>
            <person name="Xiao J."/>
            <person name="Yang W."/>
            <person name="Yang Z."/>
            <person name="Yang Z."/>
            <person name="Zhou J."/>
            <person name="Zhu J."/>
            <person name="Brent C.S."/>
            <person name="Elsik C.G."/>
            <person name="Goodisman M.A."/>
            <person name="Liberles D.A."/>
            <person name="Roe R.M."/>
            <person name="Vargo E.L."/>
            <person name="Vilcinskas A."/>
            <person name="Wang J."/>
            <person name="Bornberg-Bauer E."/>
            <person name="Korb J."/>
            <person name="Zhang G."/>
            <person name="Liebig J."/>
        </authorList>
    </citation>
    <scope>NUCLEOTIDE SEQUENCE [LARGE SCALE GENOMIC DNA]</scope>
    <source>
        <tissue evidence="1">Whole organism</tissue>
    </source>
</reference>
<gene>
    <name evidence="1" type="ORF">L798_00997</name>
</gene>
<proteinExistence type="predicted"/>
<organism evidence="1 2">
    <name type="scientific">Zootermopsis nevadensis</name>
    <name type="common">Dampwood termite</name>
    <dbReference type="NCBI Taxonomy" id="136037"/>
    <lineage>
        <taxon>Eukaryota</taxon>
        <taxon>Metazoa</taxon>
        <taxon>Ecdysozoa</taxon>
        <taxon>Arthropoda</taxon>
        <taxon>Hexapoda</taxon>
        <taxon>Insecta</taxon>
        <taxon>Pterygota</taxon>
        <taxon>Neoptera</taxon>
        <taxon>Polyneoptera</taxon>
        <taxon>Dictyoptera</taxon>
        <taxon>Blattodea</taxon>
        <taxon>Blattoidea</taxon>
        <taxon>Termitoidae</taxon>
        <taxon>Termopsidae</taxon>
        <taxon>Zootermopsis</taxon>
    </lineage>
</organism>
<dbReference type="AlphaFoldDB" id="A0A067QJW1"/>
<keyword evidence="2" id="KW-1185">Reference proteome</keyword>
<accession>A0A067QJW1</accession>
<dbReference type="InParanoid" id="A0A067QJW1"/>